<dbReference type="EMBL" id="AP022871">
    <property type="protein sequence ID" value="BCB90622.1"/>
    <property type="molecule type" value="Genomic_DNA"/>
</dbReference>
<dbReference type="InterPro" id="IPR026881">
    <property type="entry name" value="WYL_dom"/>
</dbReference>
<protein>
    <submittedName>
        <fullName evidence="4">Transcriptional regulator</fullName>
    </submittedName>
</protein>
<dbReference type="Pfam" id="PF13280">
    <property type="entry name" value="WYL"/>
    <property type="match status" value="1"/>
</dbReference>
<dbReference type="KEGG" id="psuu:Psuf_079350"/>
<evidence type="ECO:0000313" key="5">
    <source>
        <dbReference type="Proteomes" id="UP000503011"/>
    </source>
</evidence>
<accession>A0A6F8YWZ7</accession>
<dbReference type="InterPro" id="IPR057727">
    <property type="entry name" value="WCX_dom"/>
</dbReference>
<dbReference type="Proteomes" id="UP000503011">
    <property type="component" value="Chromosome"/>
</dbReference>
<reference evidence="4 5" key="1">
    <citation type="submission" date="2020-03" db="EMBL/GenBank/DDBJ databases">
        <title>Whole genome shotgun sequence of Phytohabitans suffuscus NBRC 105367.</title>
        <authorList>
            <person name="Komaki H."/>
            <person name="Tamura T."/>
        </authorList>
    </citation>
    <scope>NUCLEOTIDE SEQUENCE [LARGE SCALE GENOMIC DNA]</scope>
    <source>
        <strain evidence="4 5">NBRC 105367</strain>
    </source>
</reference>
<keyword evidence="5" id="KW-1185">Reference proteome</keyword>
<sequence>MRASRLLSLLLLLQTRGRMTAQELSAELEVSVRTIYRDVESLSGAGVPVYADRGPSGGYQLLDGYRTRLTGLTVDEAETLFLSGVPGPVAELGLGAVLTAAELKLRAALPPELGARAGRIRERFHLDAPGWFRRDEQTPHLSALAGAVWDERLVQARYLRWKAPREVTRTLAPLGVVLKAGRWYLVAAPADDLDRPLTYRVGNVLGVDVLDGTFTRPGGFDLAGFWQAWAKRYEDSVYVDEAQVRMTADALGRMPHIFPPAMSRGAIAHAGPPGEDGWLHTTVPIESVRHGLFELLKLGADVEVLGPPELRARFAETTRGMSRLYLEEAP</sequence>
<proteinExistence type="predicted"/>
<organism evidence="4 5">
    <name type="scientific">Phytohabitans suffuscus</name>
    <dbReference type="NCBI Taxonomy" id="624315"/>
    <lineage>
        <taxon>Bacteria</taxon>
        <taxon>Bacillati</taxon>
        <taxon>Actinomycetota</taxon>
        <taxon>Actinomycetes</taxon>
        <taxon>Micromonosporales</taxon>
        <taxon>Micromonosporaceae</taxon>
    </lineage>
</organism>
<name>A0A6F8YWZ7_9ACTN</name>
<dbReference type="PANTHER" id="PTHR34580">
    <property type="match status" value="1"/>
</dbReference>
<dbReference type="InterPro" id="IPR051534">
    <property type="entry name" value="CBASS_pafABC_assoc_protein"/>
</dbReference>
<dbReference type="InterPro" id="IPR013196">
    <property type="entry name" value="HTH_11"/>
</dbReference>
<dbReference type="SUPFAM" id="SSF46785">
    <property type="entry name" value="Winged helix' DNA-binding domain"/>
    <property type="match status" value="1"/>
</dbReference>
<dbReference type="PROSITE" id="PS52050">
    <property type="entry name" value="WYL"/>
    <property type="match status" value="1"/>
</dbReference>
<evidence type="ECO:0000313" key="4">
    <source>
        <dbReference type="EMBL" id="BCB90622.1"/>
    </source>
</evidence>
<keyword evidence="1" id="KW-0805">Transcription regulation</keyword>
<dbReference type="AlphaFoldDB" id="A0A6F8YWZ7"/>
<dbReference type="Gene3D" id="1.10.10.10">
    <property type="entry name" value="Winged helix-like DNA-binding domain superfamily/Winged helix DNA-binding domain"/>
    <property type="match status" value="1"/>
</dbReference>
<reference evidence="4 5" key="2">
    <citation type="submission" date="2020-03" db="EMBL/GenBank/DDBJ databases">
        <authorList>
            <person name="Ichikawa N."/>
            <person name="Kimura A."/>
            <person name="Kitahashi Y."/>
            <person name="Uohara A."/>
        </authorList>
    </citation>
    <scope>NUCLEOTIDE SEQUENCE [LARGE SCALE GENOMIC DNA]</scope>
    <source>
        <strain evidence="4 5">NBRC 105367</strain>
    </source>
</reference>
<feature type="domain" description="HTH deoR-type" evidence="3">
    <location>
        <begin position="2"/>
        <end position="57"/>
    </location>
</feature>
<dbReference type="Pfam" id="PF25583">
    <property type="entry name" value="WCX"/>
    <property type="match status" value="1"/>
</dbReference>
<dbReference type="Pfam" id="PF08279">
    <property type="entry name" value="HTH_11"/>
    <property type="match status" value="1"/>
</dbReference>
<evidence type="ECO:0000259" key="3">
    <source>
        <dbReference type="PROSITE" id="PS51000"/>
    </source>
</evidence>
<gene>
    <name evidence="4" type="ORF">Psuf_079350</name>
</gene>
<keyword evidence="2" id="KW-0804">Transcription</keyword>
<dbReference type="RefSeq" id="WP_173162998.1">
    <property type="nucleotide sequence ID" value="NZ_AP022871.1"/>
</dbReference>
<evidence type="ECO:0000256" key="1">
    <source>
        <dbReference type="ARBA" id="ARBA00023015"/>
    </source>
</evidence>
<dbReference type="PROSITE" id="PS51000">
    <property type="entry name" value="HTH_DEOR_2"/>
    <property type="match status" value="1"/>
</dbReference>
<evidence type="ECO:0000256" key="2">
    <source>
        <dbReference type="ARBA" id="ARBA00023163"/>
    </source>
</evidence>
<dbReference type="InterPro" id="IPR001034">
    <property type="entry name" value="DeoR_HTH"/>
</dbReference>
<dbReference type="GO" id="GO:0003700">
    <property type="term" value="F:DNA-binding transcription factor activity"/>
    <property type="evidence" value="ECO:0007669"/>
    <property type="project" value="InterPro"/>
</dbReference>
<dbReference type="InterPro" id="IPR036390">
    <property type="entry name" value="WH_DNA-bd_sf"/>
</dbReference>
<dbReference type="PANTHER" id="PTHR34580:SF1">
    <property type="entry name" value="PROTEIN PAFC"/>
    <property type="match status" value="1"/>
</dbReference>
<dbReference type="InterPro" id="IPR036388">
    <property type="entry name" value="WH-like_DNA-bd_sf"/>
</dbReference>